<dbReference type="MEROPS" id="S46.001"/>
<reference evidence="8 9" key="1">
    <citation type="submission" date="2009-04" db="EMBL/GenBank/DDBJ databases">
        <authorList>
            <person name="Sebastian Y."/>
            <person name="Madupu R."/>
            <person name="Durkin A.S."/>
            <person name="Torralba M."/>
            <person name="Methe B."/>
            <person name="Sutton G.G."/>
            <person name="Strausberg R.L."/>
            <person name="Nelson K.E."/>
        </authorList>
    </citation>
    <scope>NUCLEOTIDE SEQUENCE [LARGE SCALE GENOMIC DNA]</scope>
    <source>
        <strain evidence="8 9">60-3</strain>
    </source>
</reference>
<dbReference type="OrthoDB" id="9805367at2"/>
<evidence type="ECO:0000256" key="6">
    <source>
        <dbReference type="ARBA" id="ARBA00022825"/>
    </source>
</evidence>
<feature type="chain" id="PRO_5023136424" description="Dipeptidyl-peptidase" evidence="7">
    <location>
        <begin position="24"/>
        <end position="703"/>
    </location>
</feature>
<dbReference type="GO" id="GO:0070009">
    <property type="term" value="F:serine-type aminopeptidase activity"/>
    <property type="evidence" value="ECO:0007669"/>
    <property type="project" value="UniProtKB-UniRule"/>
</dbReference>
<name>C2M9C7_9PORP</name>
<dbReference type="GO" id="GO:0043171">
    <property type="term" value="P:peptide catabolic process"/>
    <property type="evidence" value="ECO:0007669"/>
    <property type="project" value="UniProtKB-UniRule"/>
</dbReference>
<evidence type="ECO:0000256" key="7">
    <source>
        <dbReference type="RuleBase" id="RU366067"/>
    </source>
</evidence>
<keyword evidence="2 7" id="KW-0031">Aminopeptidase</keyword>
<proteinExistence type="inferred from homology"/>
<dbReference type="EC" id="3.4.14.-" evidence="7"/>
<keyword evidence="4 7" id="KW-0732">Signal</keyword>
<dbReference type="InterPro" id="IPR043504">
    <property type="entry name" value="Peptidase_S1_PA_chymotrypsin"/>
</dbReference>
<comment type="similarity">
    <text evidence="1 7">Belongs to the peptidase S46 family.</text>
</comment>
<sequence length="703" mass="79869">MNKLQTLLLTLCALLVCSATARADKGMWVLSELNEQNEARMRELGFNLSLDQLYNLDKPSIARGVVIFGGGCTGITVSNQGLLFTNHHCGYDAIQSQSTVEHDYLRDGFASQSFREELPIPGLSVKYLRAQIDVTARIEQAVAGITDEAQRQEKIEKVSEEIVKEYTKSPFDAVEVTPFYAGNKYYVVIYDEFKDVRLVMTPPSSVGKFGGDTDNWMWPRHTGDFSVFRVYADANNKPAEYSASNKPYRPVYYTKVSLKGYQEQDYAMTIGFPGSTDRYLTSYGVIDRIENENAPRIEARGVKQEIWKRAMDADQATRIKYASKYAQSANYWKNSIGMNRGLEKLHVVDRKRVEEEAFTQWVARTGKPYGNILPDLKRAYEEIAPYNRQLNYVIETMLSGSEIVWLGYQAMGAAKSGDKKELEGLYKDYLPNLDREVLPAMLALLRTKLPADNLPFIYQVIDERFGGDYKAYAEELFANSIIPYEDKMMSVLAMDQNKIKETLANDPVQELVQSVLMYYSSLLDTYLEYNNKIEKGKRELFAAMSEFQPKALRPSDANFTMRMSYGRILGYEPGDGAWYYYFTTERGVFQKQNPNSSEFAVQPEILKLLSDPANFAPYGVGNHLFTCFLSDNDITGGNSGSPVFDKNGNLIGLAFDGNWEAMSGDIEFEPDLQRTISVDIRYVLFMIDKWAKCPRLIQELTFA</sequence>
<feature type="signal peptide" evidence="7">
    <location>
        <begin position="1"/>
        <end position="23"/>
    </location>
</feature>
<protein>
    <recommendedName>
        <fullName evidence="7">Dipeptidyl-peptidase</fullName>
        <ecNumber evidence="7">3.4.14.-</ecNumber>
    </recommendedName>
</protein>
<dbReference type="Pfam" id="PF10459">
    <property type="entry name" value="Peptidase_S46"/>
    <property type="match status" value="1"/>
</dbReference>
<comment type="function">
    <text evidence="7">Catalyzes the removal of dipeptides from the N-terminus of oligopeptides.</text>
</comment>
<dbReference type="RefSeq" id="WP_007364527.1">
    <property type="nucleotide sequence ID" value="NZ_ACLR01000019.1"/>
</dbReference>
<organism evidence="8 9">
    <name type="scientific">Porphyromonas uenonis 60-3</name>
    <dbReference type="NCBI Taxonomy" id="596327"/>
    <lineage>
        <taxon>Bacteria</taxon>
        <taxon>Pseudomonadati</taxon>
        <taxon>Bacteroidota</taxon>
        <taxon>Bacteroidia</taxon>
        <taxon>Bacteroidales</taxon>
        <taxon>Porphyromonadaceae</taxon>
        <taxon>Porphyromonas</taxon>
    </lineage>
</organism>
<gene>
    <name evidence="8" type="ORF">PORUE0001_1522</name>
</gene>
<dbReference type="GO" id="GO:0008239">
    <property type="term" value="F:dipeptidyl-peptidase activity"/>
    <property type="evidence" value="ECO:0007669"/>
    <property type="project" value="UniProtKB-UniRule"/>
</dbReference>
<evidence type="ECO:0000256" key="2">
    <source>
        <dbReference type="ARBA" id="ARBA00022438"/>
    </source>
</evidence>
<keyword evidence="9" id="KW-1185">Reference proteome</keyword>
<keyword evidence="5 7" id="KW-0378">Hydrolase</keyword>
<evidence type="ECO:0000256" key="4">
    <source>
        <dbReference type="ARBA" id="ARBA00022729"/>
    </source>
</evidence>
<dbReference type="GO" id="GO:0006508">
    <property type="term" value="P:proteolysis"/>
    <property type="evidence" value="ECO:0007669"/>
    <property type="project" value="UniProtKB-KW"/>
</dbReference>
<accession>C2M9C7</accession>
<dbReference type="EMBL" id="ACLR01000019">
    <property type="protein sequence ID" value="EEK17670.1"/>
    <property type="molecule type" value="Genomic_DNA"/>
</dbReference>
<evidence type="ECO:0000256" key="5">
    <source>
        <dbReference type="ARBA" id="ARBA00022801"/>
    </source>
</evidence>
<dbReference type="AlphaFoldDB" id="C2M9C7"/>
<dbReference type="InterPro" id="IPR019500">
    <property type="entry name" value="Pep_S46"/>
</dbReference>
<evidence type="ECO:0000313" key="9">
    <source>
        <dbReference type="Proteomes" id="UP000003303"/>
    </source>
</evidence>
<dbReference type="Proteomes" id="UP000003303">
    <property type="component" value="Unassembled WGS sequence"/>
</dbReference>
<evidence type="ECO:0000313" key="8">
    <source>
        <dbReference type="EMBL" id="EEK17670.1"/>
    </source>
</evidence>
<evidence type="ECO:0000256" key="3">
    <source>
        <dbReference type="ARBA" id="ARBA00022670"/>
    </source>
</evidence>
<dbReference type="PANTHER" id="PTHR38469:SF1">
    <property type="entry name" value="PERIPLASMIC PEPTIDASE SUBFAMILY S1B"/>
    <property type="match status" value="1"/>
</dbReference>
<comment type="caution">
    <text evidence="8">The sequence shown here is derived from an EMBL/GenBank/DDBJ whole genome shotgun (WGS) entry which is preliminary data.</text>
</comment>
<dbReference type="Gene3D" id="2.40.10.10">
    <property type="entry name" value="Trypsin-like serine proteases"/>
    <property type="match status" value="1"/>
</dbReference>
<dbReference type="PANTHER" id="PTHR38469">
    <property type="entry name" value="PERIPLASMIC PEPTIDASE SUBFAMILY S1B"/>
    <property type="match status" value="1"/>
</dbReference>
<dbReference type="InterPro" id="IPR009003">
    <property type="entry name" value="Peptidase_S1_PA"/>
</dbReference>
<dbReference type="STRING" id="596327.PORUE0001_1522"/>
<dbReference type="SUPFAM" id="SSF50494">
    <property type="entry name" value="Trypsin-like serine proteases"/>
    <property type="match status" value="1"/>
</dbReference>
<keyword evidence="6 7" id="KW-0720">Serine protease</keyword>
<dbReference type="eggNOG" id="COG3591">
    <property type="taxonomic scope" value="Bacteria"/>
</dbReference>
<evidence type="ECO:0000256" key="1">
    <source>
        <dbReference type="ARBA" id="ARBA00010491"/>
    </source>
</evidence>
<keyword evidence="3 7" id="KW-0645">Protease</keyword>